<feature type="coiled-coil region" evidence="1">
    <location>
        <begin position="55"/>
        <end position="89"/>
    </location>
</feature>
<dbReference type="InterPro" id="IPR013693">
    <property type="entry name" value="SpoIID/LytB_N"/>
</dbReference>
<comment type="caution">
    <text evidence="3">The sequence shown here is derived from an EMBL/GenBank/DDBJ whole genome shotgun (WGS) entry which is preliminary data.</text>
</comment>
<evidence type="ECO:0000259" key="2">
    <source>
        <dbReference type="Pfam" id="PF08486"/>
    </source>
</evidence>
<gene>
    <name evidence="3" type="ORF">UY27_C0023G0013</name>
</gene>
<dbReference type="Proteomes" id="UP000034661">
    <property type="component" value="Unassembled WGS sequence"/>
</dbReference>
<dbReference type="SUPFAM" id="SSF58100">
    <property type="entry name" value="Bacterial hemolysins"/>
    <property type="match status" value="1"/>
</dbReference>
<evidence type="ECO:0000313" key="4">
    <source>
        <dbReference type="Proteomes" id="UP000034661"/>
    </source>
</evidence>
<dbReference type="EMBL" id="LCPJ01000023">
    <property type="protein sequence ID" value="KKU95305.1"/>
    <property type="molecule type" value="Genomic_DNA"/>
</dbReference>
<feature type="domain" description="Sporulation stage II protein D amidase enhancer LytB N-terminal" evidence="2">
    <location>
        <begin position="315"/>
        <end position="396"/>
    </location>
</feature>
<sequence length="584" mass="63869">MKKFIIISLWFIVILATAGIVRADECDNISSLGLDQIGPCISKFSGFADAISKANTTNQNELNSLNAQISKLKAQINQLNLQIQKLTKDVFDREVKIGVRETLLAARVKRDYIRKKDQPVLLLLFSSDNATNFFRDLGYRERLAKEDQEQIAFVSGEIQVLRAKGQVLSDQKLNLDALKKRVDDQATFLAGEVAKANKYVSDLSGKIASLTARQNELLAAKTGTYQTSVGDVPLADDPAARPDYNPGFSPAFALFSFGAPHFKGMSQYGAFGRAKNGQSYETILKAYYGNVRVQDVNTSLSLRTTAGTMDFENRYVVGIAEMPGSWGDEGGMEALKAQAIAARSYALAYTGWRMGNQNAGGTICVTEACQVWKASKADNPGKWREAVEQTKGKILVSNNSNEVVNAFYASTSGGYQESYTSLGHTTPGFWDTTSDWTRWADGAWEKTGGSPWFYKGWYKSRSGTACGRSHPWLHEDEFADIVNAALVYSNGGDASGIFPTDGCLGQTGWDKNRMAAEADKYGGRVSSISSVRVDHGSNGITNKVILATNRGNVEIAGMNFYKVFNLRAPGSIHLKSGLFNVEKK</sequence>
<reference evidence="3 4" key="1">
    <citation type="journal article" date="2015" name="Nature">
        <title>rRNA introns, odd ribosomes, and small enigmatic genomes across a large radiation of phyla.</title>
        <authorList>
            <person name="Brown C.T."/>
            <person name="Hug L.A."/>
            <person name="Thomas B.C."/>
            <person name="Sharon I."/>
            <person name="Castelle C.J."/>
            <person name="Singh A."/>
            <person name="Wilkins M.J."/>
            <person name="Williams K.H."/>
            <person name="Banfield J.F."/>
        </authorList>
    </citation>
    <scope>NUCLEOTIDE SEQUENCE [LARGE SCALE GENOMIC DNA]</scope>
</reference>
<dbReference type="Pfam" id="PF08486">
    <property type="entry name" value="SpoIID"/>
    <property type="match status" value="1"/>
</dbReference>
<proteinExistence type="predicted"/>
<protein>
    <submittedName>
        <fullName evidence="3">SpoIID/LytB domain protein</fullName>
    </submittedName>
</protein>
<dbReference type="Gene3D" id="6.10.250.3150">
    <property type="match status" value="1"/>
</dbReference>
<keyword evidence="1" id="KW-0175">Coiled coil</keyword>
<dbReference type="AlphaFoldDB" id="A0A0G1XLU3"/>
<accession>A0A0G1XLU3</accession>
<evidence type="ECO:0000313" key="3">
    <source>
        <dbReference type="EMBL" id="KKU95305.1"/>
    </source>
</evidence>
<organism evidence="3 4">
    <name type="scientific">Candidatus Gottesmanbacteria bacterium GW2011_GWA1_48_13</name>
    <dbReference type="NCBI Taxonomy" id="1618439"/>
    <lineage>
        <taxon>Bacteria</taxon>
        <taxon>Candidatus Gottesmaniibacteriota</taxon>
    </lineage>
</organism>
<evidence type="ECO:0000256" key="1">
    <source>
        <dbReference type="SAM" id="Coils"/>
    </source>
</evidence>
<name>A0A0G1XLU3_9BACT</name>